<evidence type="ECO:0000256" key="1">
    <source>
        <dbReference type="ARBA" id="ARBA00022468"/>
    </source>
</evidence>
<dbReference type="GO" id="GO:0005096">
    <property type="term" value="F:GTPase activator activity"/>
    <property type="evidence" value="ECO:0007669"/>
    <property type="project" value="UniProtKB-KW"/>
</dbReference>
<organism evidence="3 4">
    <name type="scientific">Fregetta grallaria</name>
    <name type="common">White-bellied storm-petrel</name>
    <name type="synonym">Procellaria grallaria</name>
    <dbReference type="NCBI Taxonomy" id="79628"/>
    <lineage>
        <taxon>Eukaryota</taxon>
        <taxon>Metazoa</taxon>
        <taxon>Chordata</taxon>
        <taxon>Craniata</taxon>
        <taxon>Vertebrata</taxon>
        <taxon>Euteleostomi</taxon>
        <taxon>Archelosauria</taxon>
        <taxon>Archosauria</taxon>
        <taxon>Dinosauria</taxon>
        <taxon>Saurischia</taxon>
        <taxon>Theropoda</taxon>
        <taxon>Coelurosauria</taxon>
        <taxon>Aves</taxon>
        <taxon>Neognathae</taxon>
        <taxon>Neoaves</taxon>
        <taxon>Aequornithes</taxon>
        <taxon>Procellariiformes</taxon>
        <taxon>Hydrobatidae</taxon>
        <taxon>Fregetta</taxon>
    </lineage>
</organism>
<dbReference type="PANTHER" id="PTHR23176">
    <property type="entry name" value="RHO/RAC/CDC GTPASE-ACTIVATING PROTEIN"/>
    <property type="match status" value="1"/>
</dbReference>
<evidence type="ECO:0000313" key="4">
    <source>
        <dbReference type="Proteomes" id="UP000563060"/>
    </source>
</evidence>
<proteinExistence type="predicted"/>
<keyword evidence="1" id="KW-0343">GTPase activation</keyword>
<dbReference type="GO" id="GO:0007165">
    <property type="term" value="P:signal transduction"/>
    <property type="evidence" value="ECO:0007669"/>
    <property type="project" value="InterPro"/>
</dbReference>
<keyword evidence="4" id="KW-1185">Reference proteome</keyword>
<dbReference type="AlphaFoldDB" id="A0A7L3ZDW4"/>
<feature type="non-terminal residue" evidence="3">
    <location>
        <position position="1"/>
    </location>
</feature>
<dbReference type="Pfam" id="PF00620">
    <property type="entry name" value="RhoGAP"/>
    <property type="match status" value="1"/>
</dbReference>
<dbReference type="SUPFAM" id="SSF48350">
    <property type="entry name" value="GTPase activation domain, GAP"/>
    <property type="match status" value="1"/>
</dbReference>
<dbReference type="Gene3D" id="1.10.555.10">
    <property type="entry name" value="Rho GTPase activation protein"/>
    <property type="match status" value="2"/>
</dbReference>
<dbReference type="SMART" id="SM00324">
    <property type="entry name" value="RhoGAP"/>
    <property type="match status" value="1"/>
</dbReference>
<dbReference type="InterPro" id="IPR000198">
    <property type="entry name" value="RhoGAP_dom"/>
</dbReference>
<feature type="domain" description="Rho-GAP" evidence="2">
    <location>
        <begin position="1"/>
        <end position="132"/>
    </location>
</feature>
<gene>
    <name evidence="3" type="primary">Arhgap15</name>
    <name evidence="3" type="ORF">FREGRA_R13095</name>
</gene>
<reference evidence="3 4" key="1">
    <citation type="submission" date="2019-09" db="EMBL/GenBank/DDBJ databases">
        <title>Bird 10,000 Genomes (B10K) Project - Family phase.</title>
        <authorList>
            <person name="Zhang G."/>
        </authorList>
    </citation>
    <scope>NUCLEOTIDE SEQUENCE [LARGE SCALE GENOMIC DNA]</scope>
    <source>
        <strain evidence="3">B10K-DU-006-09</strain>
        <tissue evidence="3">Muscle</tissue>
    </source>
</reference>
<name>A0A7L3ZDW4_FREGA</name>
<dbReference type="PROSITE" id="PS50238">
    <property type="entry name" value="RHOGAP"/>
    <property type="match status" value="1"/>
</dbReference>
<dbReference type="Proteomes" id="UP000563060">
    <property type="component" value="Unassembled WGS sequence"/>
</dbReference>
<feature type="non-terminal residue" evidence="3">
    <location>
        <position position="134"/>
    </location>
</feature>
<comment type="caution">
    <text evidence="3">The sequence shown here is derived from an EMBL/GenBank/DDBJ whole genome shotgun (WGS) entry which is preliminary data.</text>
</comment>
<evidence type="ECO:0000313" key="3">
    <source>
        <dbReference type="EMBL" id="NXW11757.1"/>
    </source>
</evidence>
<accession>A0A7L3ZDW4</accession>
<dbReference type="GO" id="GO:0005737">
    <property type="term" value="C:cytoplasm"/>
    <property type="evidence" value="ECO:0007669"/>
    <property type="project" value="TreeGrafter"/>
</dbReference>
<protein>
    <submittedName>
        <fullName evidence="3">RHG15 protein</fullName>
    </submittedName>
</protein>
<dbReference type="InterPro" id="IPR008936">
    <property type="entry name" value="Rho_GTPase_activation_prot"/>
</dbReference>
<dbReference type="PANTHER" id="PTHR23176:SF103">
    <property type="entry name" value="RHO GTPASE-ACTIVATING PROTEIN 9"/>
    <property type="match status" value="1"/>
</dbReference>
<dbReference type="InterPro" id="IPR050729">
    <property type="entry name" value="Rho-GAP"/>
</dbReference>
<sequence length="134" mass="15154">PEEQLSLTDPEWSDVHVVIGALKLFFRELPEPLVLFDPFIEAISKCSPAVLPMGIPRLWDQAGWAPWDHPPILRIPRVMEQVDVNRMTCQNIGIVFEPTLLRPERKPGSLAASMAQQNQAVELLLAHFDHIFPA</sequence>
<evidence type="ECO:0000259" key="2">
    <source>
        <dbReference type="PROSITE" id="PS50238"/>
    </source>
</evidence>
<dbReference type="EMBL" id="VZZT01007734">
    <property type="protein sequence ID" value="NXW11757.1"/>
    <property type="molecule type" value="Genomic_DNA"/>
</dbReference>